<dbReference type="RefSeq" id="WP_169145407.1">
    <property type="nucleotide sequence ID" value="NZ_JABBGA010000005.1"/>
</dbReference>
<accession>A0A848G4G7</accession>
<organism evidence="1 2">
    <name type="scientific">Zoogloea dura</name>
    <dbReference type="NCBI Taxonomy" id="2728840"/>
    <lineage>
        <taxon>Bacteria</taxon>
        <taxon>Pseudomonadati</taxon>
        <taxon>Pseudomonadota</taxon>
        <taxon>Betaproteobacteria</taxon>
        <taxon>Rhodocyclales</taxon>
        <taxon>Zoogloeaceae</taxon>
        <taxon>Zoogloea</taxon>
    </lineage>
</organism>
<keyword evidence="2" id="KW-1185">Reference proteome</keyword>
<gene>
    <name evidence="1" type="ORF">HHL15_08945</name>
</gene>
<comment type="caution">
    <text evidence="1">The sequence shown here is derived from an EMBL/GenBank/DDBJ whole genome shotgun (WGS) entry which is preliminary data.</text>
</comment>
<sequence length="170" mass="18888">MGGVEEVRVLKVVEMCKGGLKVSSGNGLIKSSVNFFQVTRHSSWIMMAAVLCLMQAGCALLGSRSPEDVVRVRAQARWDALIAGKWEKAYEYATPGFRGSVDVFGFRSRVASPVKLKSAEVVSVDCKDTTCEVTMRIGLVPLQKGYPETTTDLTERWVQEGGAWWRFERY</sequence>
<evidence type="ECO:0000313" key="1">
    <source>
        <dbReference type="EMBL" id="NML25865.1"/>
    </source>
</evidence>
<protein>
    <submittedName>
        <fullName evidence="1">Uncharacterized protein</fullName>
    </submittedName>
</protein>
<evidence type="ECO:0000313" key="2">
    <source>
        <dbReference type="Proteomes" id="UP000580043"/>
    </source>
</evidence>
<proteinExistence type="predicted"/>
<name>A0A848G4G7_9RHOO</name>
<dbReference type="Proteomes" id="UP000580043">
    <property type="component" value="Unassembled WGS sequence"/>
</dbReference>
<reference evidence="1 2" key="1">
    <citation type="submission" date="2020-04" db="EMBL/GenBank/DDBJ databases">
        <title>Zoogloea sp. G-4-1-14 isolated from soil.</title>
        <authorList>
            <person name="Dahal R.H."/>
        </authorList>
    </citation>
    <scope>NUCLEOTIDE SEQUENCE [LARGE SCALE GENOMIC DNA]</scope>
    <source>
        <strain evidence="1 2">G-4-1-14</strain>
    </source>
</reference>
<dbReference type="AlphaFoldDB" id="A0A848G4G7"/>
<dbReference type="EMBL" id="JABBGA010000005">
    <property type="protein sequence ID" value="NML25865.1"/>
    <property type="molecule type" value="Genomic_DNA"/>
</dbReference>